<feature type="transmembrane region" description="Helical" evidence="1">
    <location>
        <begin position="196"/>
        <end position="215"/>
    </location>
</feature>
<evidence type="ECO:0000313" key="3">
    <source>
        <dbReference type="WBParaSite" id="Csp11.Scaffold630.g17667.t1"/>
    </source>
</evidence>
<protein>
    <submittedName>
        <fullName evidence="3">Transmembrane protein</fullName>
    </submittedName>
</protein>
<organism evidence="2 3">
    <name type="scientific">Caenorhabditis tropicalis</name>
    <dbReference type="NCBI Taxonomy" id="1561998"/>
    <lineage>
        <taxon>Eukaryota</taxon>
        <taxon>Metazoa</taxon>
        <taxon>Ecdysozoa</taxon>
        <taxon>Nematoda</taxon>
        <taxon>Chromadorea</taxon>
        <taxon>Rhabditida</taxon>
        <taxon>Rhabditina</taxon>
        <taxon>Rhabditomorpha</taxon>
        <taxon>Rhabditoidea</taxon>
        <taxon>Rhabditidae</taxon>
        <taxon>Peloderinae</taxon>
        <taxon>Caenorhabditis</taxon>
    </lineage>
</organism>
<dbReference type="Proteomes" id="UP000095282">
    <property type="component" value="Unplaced"/>
</dbReference>
<name>A0A1I7UN82_9PELO</name>
<feature type="transmembrane region" description="Helical" evidence="1">
    <location>
        <begin position="121"/>
        <end position="141"/>
    </location>
</feature>
<keyword evidence="1" id="KW-0812">Transmembrane</keyword>
<feature type="transmembrane region" description="Helical" evidence="1">
    <location>
        <begin position="94"/>
        <end position="115"/>
    </location>
</feature>
<feature type="transmembrane region" description="Helical" evidence="1">
    <location>
        <begin position="25"/>
        <end position="47"/>
    </location>
</feature>
<feature type="transmembrane region" description="Helical" evidence="1">
    <location>
        <begin position="53"/>
        <end position="74"/>
    </location>
</feature>
<keyword evidence="2" id="KW-1185">Reference proteome</keyword>
<accession>A0A1I7UN82</accession>
<sequence>MFLFISKWWRLVGNVFQNQLVCRELFLFLPHCSLWIALQIILTLIFGPSIYTYYFLIMLLFFFAVLFCIIRAALDYYDEQDEETDPLERAQQDLAFGIGAIALSVYATCYALVFSGPVSMAFSYLFFQTNVFTILLYLLFIRKHMQPLERTCLHTKIVYLHYFLLFLVYISIIFWFPQEFPSITTKICGNVMSFGVLAYILMVYPPVIGDFVLVVRGGLKKQHDYI</sequence>
<dbReference type="AlphaFoldDB" id="A0A1I7UN82"/>
<reference evidence="3" key="1">
    <citation type="submission" date="2016-11" db="UniProtKB">
        <authorList>
            <consortium name="WormBaseParasite"/>
        </authorList>
    </citation>
    <scope>IDENTIFICATION</scope>
</reference>
<evidence type="ECO:0000313" key="2">
    <source>
        <dbReference type="Proteomes" id="UP000095282"/>
    </source>
</evidence>
<keyword evidence="1" id="KW-0472">Membrane</keyword>
<dbReference type="WBParaSite" id="Csp11.Scaffold630.g17667.t1">
    <property type="protein sequence ID" value="Csp11.Scaffold630.g17667.t1"/>
    <property type="gene ID" value="Csp11.Scaffold630.g17667"/>
</dbReference>
<feature type="transmembrane region" description="Helical" evidence="1">
    <location>
        <begin position="157"/>
        <end position="176"/>
    </location>
</feature>
<evidence type="ECO:0000256" key="1">
    <source>
        <dbReference type="SAM" id="Phobius"/>
    </source>
</evidence>
<keyword evidence="1" id="KW-1133">Transmembrane helix</keyword>
<dbReference type="eggNOG" id="ENOG502TK17">
    <property type="taxonomic scope" value="Eukaryota"/>
</dbReference>
<proteinExistence type="predicted"/>